<sequence length="146" mass="17153">MSGVFKLEEKDIKECAELYVDVFNKEPWNDKWTTKTAYNRLRDTYISPGFVGIKYVEEDIIKAALFGNCEQWYEGMHFNLREMYVTNELQGKKIGSKMLQELEVRAKDLGVHTIILFTEKDNCTDKFYRRNGFSGLDFMSMMGKEI</sequence>
<evidence type="ECO:0000313" key="3">
    <source>
        <dbReference type="Proteomes" id="UP000724672"/>
    </source>
</evidence>
<dbReference type="SUPFAM" id="SSF55729">
    <property type="entry name" value="Acyl-CoA N-acyltransferases (Nat)"/>
    <property type="match status" value="1"/>
</dbReference>
<dbReference type="PROSITE" id="PS51186">
    <property type="entry name" value="GNAT"/>
    <property type="match status" value="1"/>
</dbReference>
<dbReference type="InterPro" id="IPR016181">
    <property type="entry name" value="Acyl_CoA_acyltransferase"/>
</dbReference>
<evidence type="ECO:0000313" key="2">
    <source>
        <dbReference type="EMBL" id="MBS4538390.1"/>
    </source>
</evidence>
<dbReference type="Proteomes" id="UP000724672">
    <property type="component" value="Unassembled WGS sequence"/>
</dbReference>
<keyword evidence="3" id="KW-1185">Reference proteome</keyword>
<dbReference type="GO" id="GO:0016747">
    <property type="term" value="F:acyltransferase activity, transferring groups other than amino-acyl groups"/>
    <property type="evidence" value="ECO:0007669"/>
    <property type="project" value="InterPro"/>
</dbReference>
<dbReference type="InterPro" id="IPR000182">
    <property type="entry name" value="GNAT_dom"/>
</dbReference>
<comment type="caution">
    <text evidence="2">The sequence shown here is derived from an EMBL/GenBank/DDBJ whole genome shotgun (WGS) entry which is preliminary data.</text>
</comment>
<accession>A0A942UVR7</accession>
<dbReference type="Gene3D" id="3.40.630.30">
    <property type="match status" value="1"/>
</dbReference>
<feature type="domain" description="N-acetyltransferase" evidence="1">
    <location>
        <begin position="2"/>
        <end position="146"/>
    </location>
</feature>
<reference evidence="2" key="1">
    <citation type="submission" date="2019-12" db="EMBL/GenBank/DDBJ databases">
        <title>Clostridiaceae gen. nov. sp. nov., isolated from sediment in Xinjiang, China.</title>
        <authorList>
            <person name="Zhang R."/>
        </authorList>
    </citation>
    <scope>NUCLEOTIDE SEQUENCE</scope>
    <source>
        <strain evidence="2">D2Q-11</strain>
    </source>
</reference>
<organism evidence="2 3">
    <name type="scientific">Anaeromonas frigoriresistens</name>
    <dbReference type="NCBI Taxonomy" id="2683708"/>
    <lineage>
        <taxon>Bacteria</taxon>
        <taxon>Bacillati</taxon>
        <taxon>Bacillota</taxon>
        <taxon>Tissierellia</taxon>
        <taxon>Tissierellales</taxon>
        <taxon>Thermohalobacteraceae</taxon>
        <taxon>Anaeromonas</taxon>
    </lineage>
</organism>
<dbReference type="EMBL" id="WSFT01000031">
    <property type="protein sequence ID" value="MBS4538390.1"/>
    <property type="molecule type" value="Genomic_DNA"/>
</dbReference>
<protein>
    <submittedName>
        <fullName evidence="2">GNAT family N-acetyltransferase</fullName>
    </submittedName>
</protein>
<name>A0A942UVR7_9FIRM</name>
<dbReference type="CDD" id="cd04301">
    <property type="entry name" value="NAT_SF"/>
    <property type="match status" value="1"/>
</dbReference>
<evidence type="ECO:0000259" key="1">
    <source>
        <dbReference type="PROSITE" id="PS51186"/>
    </source>
</evidence>
<dbReference type="Pfam" id="PF13508">
    <property type="entry name" value="Acetyltransf_7"/>
    <property type="match status" value="1"/>
</dbReference>
<dbReference type="AlphaFoldDB" id="A0A942UVR7"/>
<gene>
    <name evidence="2" type="ORF">GOQ27_07930</name>
</gene>
<proteinExistence type="predicted"/>